<gene>
    <name evidence="1" type="ORF">O1611_g136</name>
</gene>
<name>A0ACC2K1D4_9PEZI</name>
<evidence type="ECO:0000313" key="1">
    <source>
        <dbReference type="EMBL" id="KAJ8133484.1"/>
    </source>
</evidence>
<evidence type="ECO:0000313" key="2">
    <source>
        <dbReference type="Proteomes" id="UP001153332"/>
    </source>
</evidence>
<reference evidence="1" key="1">
    <citation type="submission" date="2022-12" db="EMBL/GenBank/DDBJ databases">
        <title>Genome Sequence of Lasiodiplodia mahajangana.</title>
        <authorList>
            <person name="Buettner E."/>
        </authorList>
    </citation>
    <scope>NUCLEOTIDE SEQUENCE</scope>
    <source>
        <strain evidence="1">VT137</strain>
    </source>
</reference>
<keyword evidence="2" id="KW-1185">Reference proteome</keyword>
<accession>A0ACC2K1D4</accession>
<organism evidence="1 2">
    <name type="scientific">Lasiodiplodia mahajangana</name>
    <dbReference type="NCBI Taxonomy" id="1108764"/>
    <lineage>
        <taxon>Eukaryota</taxon>
        <taxon>Fungi</taxon>
        <taxon>Dikarya</taxon>
        <taxon>Ascomycota</taxon>
        <taxon>Pezizomycotina</taxon>
        <taxon>Dothideomycetes</taxon>
        <taxon>Dothideomycetes incertae sedis</taxon>
        <taxon>Botryosphaeriales</taxon>
        <taxon>Botryosphaeriaceae</taxon>
        <taxon>Lasiodiplodia</taxon>
    </lineage>
</organism>
<comment type="caution">
    <text evidence="1">The sequence shown here is derived from an EMBL/GenBank/DDBJ whole genome shotgun (WGS) entry which is preliminary data.</text>
</comment>
<dbReference type="Proteomes" id="UP001153332">
    <property type="component" value="Unassembled WGS sequence"/>
</dbReference>
<protein>
    <submittedName>
        <fullName evidence="1">Uncharacterized protein</fullName>
    </submittedName>
</protein>
<sequence length="170" mass="19432">MSPNKNRLYVALYPSGVSNDEERKFHWAFLIGPKAEKKKAVAGARYHVKNSTGDWAFDEQGIDNVLNTNTLLARLLIAKIEDEQRLIALFRRLPVVQGDPNWRCRTWVASALDEIAKDGKCVGTAELDWGKIEAWGRQYVKDKTTAGRYEKNLLEPRPTWDMLENKETIA</sequence>
<dbReference type="EMBL" id="JAPUUL010000010">
    <property type="protein sequence ID" value="KAJ8133484.1"/>
    <property type="molecule type" value="Genomic_DNA"/>
</dbReference>
<proteinExistence type="predicted"/>